<dbReference type="EMBL" id="JAGINW010000001">
    <property type="protein sequence ID" value="MBP2330453.1"/>
    <property type="molecule type" value="Genomic_DNA"/>
</dbReference>
<evidence type="ECO:0000256" key="1">
    <source>
        <dbReference type="SAM" id="Phobius"/>
    </source>
</evidence>
<name>A0ABS4U1C8_9PSEU</name>
<gene>
    <name evidence="2" type="ORF">JOF56_010838</name>
</gene>
<keyword evidence="1" id="KW-0812">Transmembrane</keyword>
<proteinExistence type="predicted"/>
<reference evidence="2 3" key="1">
    <citation type="submission" date="2021-03" db="EMBL/GenBank/DDBJ databases">
        <title>Sequencing the genomes of 1000 actinobacteria strains.</title>
        <authorList>
            <person name="Klenk H.-P."/>
        </authorList>
    </citation>
    <scope>NUCLEOTIDE SEQUENCE [LARGE SCALE GENOMIC DNA]</scope>
    <source>
        <strain evidence="2 3">DSM 46670</strain>
    </source>
</reference>
<feature type="transmembrane region" description="Helical" evidence="1">
    <location>
        <begin position="122"/>
        <end position="139"/>
    </location>
</feature>
<sequence>METHGHVTAAEALAALASTEQSRARVAWAGYPAWHWYAIGAGMAAVPLTTLLSPLWLGLTSTVALTLLLLVLTIRTSRARGVCEGWTRSAMRLREAALLYGPTVFLLTAGSFMALLGWWAPVTAAVLGFAVFTITAHTLRTRAARQ</sequence>
<dbReference type="GO" id="GO:0006508">
    <property type="term" value="P:proteolysis"/>
    <property type="evidence" value="ECO:0007669"/>
    <property type="project" value="UniProtKB-KW"/>
</dbReference>
<keyword evidence="1" id="KW-1133">Transmembrane helix</keyword>
<keyword evidence="3" id="KW-1185">Reference proteome</keyword>
<organism evidence="2 3">
    <name type="scientific">Kibdelosporangium banguiense</name>
    <dbReference type="NCBI Taxonomy" id="1365924"/>
    <lineage>
        <taxon>Bacteria</taxon>
        <taxon>Bacillati</taxon>
        <taxon>Actinomycetota</taxon>
        <taxon>Actinomycetes</taxon>
        <taxon>Pseudonocardiales</taxon>
        <taxon>Pseudonocardiaceae</taxon>
        <taxon>Kibdelosporangium</taxon>
    </lineage>
</organism>
<dbReference type="RefSeq" id="WP_209647062.1">
    <property type="nucleotide sequence ID" value="NZ_JAGINW010000001.1"/>
</dbReference>
<keyword evidence="2" id="KW-0645">Protease</keyword>
<comment type="caution">
    <text evidence="2">The sequence shown here is derived from an EMBL/GenBank/DDBJ whole genome shotgun (WGS) entry which is preliminary data.</text>
</comment>
<evidence type="ECO:0000313" key="2">
    <source>
        <dbReference type="EMBL" id="MBP2330453.1"/>
    </source>
</evidence>
<keyword evidence="2" id="KW-0378">Hydrolase</keyword>
<feature type="transmembrane region" description="Helical" evidence="1">
    <location>
        <begin position="97"/>
        <end position="116"/>
    </location>
</feature>
<accession>A0ABS4U1C8</accession>
<dbReference type="Proteomes" id="UP001519332">
    <property type="component" value="Unassembled WGS sequence"/>
</dbReference>
<protein>
    <submittedName>
        <fullName evidence="2">Membrane protein implicated in regulation of membrane protease activity</fullName>
    </submittedName>
</protein>
<evidence type="ECO:0000313" key="3">
    <source>
        <dbReference type="Proteomes" id="UP001519332"/>
    </source>
</evidence>
<dbReference type="GO" id="GO:0008233">
    <property type="term" value="F:peptidase activity"/>
    <property type="evidence" value="ECO:0007669"/>
    <property type="project" value="UniProtKB-KW"/>
</dbReference>
<feature type="transmembrane region" description="Helical" evidence="1">
    <location>
        <begin position="55"/>
        <end position="76"/>
    </location>
</feature>
<keyword evidence="1" id="KW-0472">Membrane</keyword>